<gene>
    <name evidence="4" type="ORF">ACFSUQ_08315</name>
</gene>
<name>A0ABW5RK71_9MICO</name>
<feature type="domain" description="YdbS-like PH" evidence="3">
    <location>
        <begin position="388"/>
        <end position="438"/>
    </location>
</feature>
<feature type="region of interest" description="Disordered" evidence="1">
    <location>
        <begin position="650"/>
        <end position="687"/>
    </location>
</feature>
<dbReference type="RefSeq" id="WP_083524581.1">
    <property type="nucleotide sequence ID" value="NZ_JBHUNF010000004.1"/>
</dbReference>
<feature type="region of interest" description="Disordered" evidence="1">
    <location>
        <begin position="231"/>
        <end position="285"/>
    </location>
</feature>
<dbReference type="PANTHER" id="PTHR34473">
    <property type="entry name" value="UPF0699 TRANSMEMBRANE PROTEIN YDBS"/>
    <property type="match status" value="1"/>
</dbReference>
<evidence type="ECO:0000313" key="5">
    <source>
        <dbReference type="Proteomes" id="UP001597453"/>
    </source>
</evidence>
<dbReference type="EMBL" id="JBHUNF010000004">
    <property type="protein sequence ID" value="MFD2675293.1"/>
    <property type="molecule type" value="Genomic_DNA"/>
</dbReference>
<organism evidence="4 5">
    <name type="scientific">Gulosibacter bifidus</name>
    <dbReference type="NCBI Taxonomy" id="272239"/>
    <lineage>
        <taxon>Bacteria</taxon>
        <taxon>Bacillati</taxon>
        <taxon>Actinomycetota</taxon>
        <taxon>Actinomycetes</taxon>
        <taxon>Micrococcales</taxon>
        <taxon>Microbacteriaceae</taxon>
        <taxon>Gulosibacter</taxon>
    </lineage>
</organism>
<reference evidence="5" key="1">
    <citation type="journal article" date="2019" name="Int. J. Syst. Evol. Microbiol.">
        <title>The Global Catalogue of Microorganisms (GCM) 10K type strain sequencing project: providing services to taxonomists for standard genome sequencing and annotation.</title>
        <authorList>
            <consortium name="The Broad Institute Genomics Platform"/>
            <consortium name="The Broad Institute Genome Sequencing Center for Infectious Disease"/>
            <person name="Wu L."/>
            <person name="Ma J."/>
        </authorList>
    </citation>
    <scope>NUCLEOTIDE SEQUENCE [LARGE SCALE GENOMIC DNA]</scope>
    <source>
        <strain evidence="5">TISTR 1511</strain>
    </source>
</reference>
<feature type="compositionally biased region" description="Low complexity" evidence="1">
    <location>
        <begin position="655"/>
        <end position="668"/>
    </location>
</feature>
<dbReference type="Proteomes" id="UP001597453">
    <property type="component" value="Unassembled WGS sequence"/>
</dbReference>
<protein>
    <submittedName>
        <fullName evidence="4">PH domain-containing protein</fullName>
    </submittedName>
</protein>
<feature type="transmembrane region" description="Helical" evidence="2">
    <location>
        <begin position="118"/>
        <end position="142"/>
    </location>
</feature>
<feature type="transmembrane region" description="Helical" evidence="2">
    <location>
        <begin position="315"/>
        <end position="344"/>
    </location>
</feature>
<evidence type="ECO:0000259" key="3">
    <source>
        <dbReference type="Pfam" id="PF03703"/>
    </source>
</evidence>
<dbReference type="Pfam" id="PF03703">
    <property type="entry name" value="bPH_2"/>
    <property type="match status" value="3"/>
</dbReference>
<keyword evidence="2" id="KW-1133">Transmembrane helix</keyword>
<feature type="domain" description="YdbS-like PH" evidence="3">
    <location>
        <begin position="143"/>
        <end position="219"/>
    </location>
</feature>
<dbReference type="PANTHER" id="PTHR34473:SF2">
    <property type="entry name" value="UPF0699 TRANSMEMBRANE PROTEIN YDBT"/>
    <property type="match status" value="1"/>
</dbReference>
<evidence type="ECO:0000256" key="2">
    <source>
        <dbReference type="SAM" id="Phobius"/>
    </source>
</evidence>
<keyword evidence="2" id="KW-0812">Transmembrane</keyword>
<evidence type="ECO:0000256" key="1">
    <source>
        <dbReference type="SAM" id="MobiDB-lite"/>
    </source>
</evidence>
<keyword evidence="2" id="KW-0472">Membrane</keyword>
<proteinExistence type="predicted"/>
<feature type="domain" description="YdbS-like PH" evidence="3">
    <location>
        <begin position="519"/>
        <end position="594"/>
    </location>
</feature>
<feature type="compositionally biased region" description="Low complexity" evidence="1">
    <location>
        <begin position="11"/>
        <end position="23"/>
    </location>
</feature>
<dbReference type="InterPro" id="IPR005182">
    <property type="entry name" value="YdbS-like_PH"/>
</dbReference>
<feature type="region of interest" description="Disordered" evidence="1">
    <location>
        <begin position="1"/>
        <end position="74"/>
    </location>
</feature>
<sequence>MTQPTPPNSMPQGQAPQGQQPWPSQQPHPAQPHPAQPHPAQVPPLPPRGMPPQPYQQLSPHQQPRLQPPATNLSDGEWHRLHPLSALGAVVPIAIGVVWMVLTGFVPALIGGGSRDSLAFVVILGVVIVGVVVSGLFTWVWVRSHQFRVDHEVFELKKGIFARSNRRIRLDRLQSVNLNRSLLARLLGLTSFSIAGAGNDGTVNLNYIGRDEAEVLRREVLRRAAGARSGAARIGSGQDARGSAPGMAPVAAPGQPDARPQAGAPATRSGAPSRPQASRPRSLGDHINGVLNDLTDFSELTPENDSPALVRVRPVAYGVSSALSTLAIMLPVAAFTVIAFFVGFNVDPDLKGALEGWAITLIVVLITAGLLIFAPLMAGISTAMSAVNYTIAGTPDGVHIRRGLVNKVSDTVPPGRIHSVQVAQPLWWRPFGWYRVQVNRIDAQFDANSNSNESAQALMRTVPLPIGTRDDVMRVLSLLLPMNLNPELVVLVERGLQSGAQPGFVGVRGNAFWLHPISWRRLGYVLTNGLVCIRNGRLTRRVALVPPERIQTVTTIESPIERMLGLAHVKLNTIRGPVHARIPCLTKVDARQLHLQLTDLAVASAKRDTSHRWEEARAFMMLNAARMEMADARAQGRAPHPHAVQVLGAEQAWHQQRAGAQPQPGQPQSSLPNHALPNQPRPNEESR</sequence>
<feature type="transmembrane region" description="Helical" evidence="2">
    <location>
        <begin position="84"/>
        <end position="106"/>
    </location>
</feature>
<keyword evidence="5" id="KW-1185">Reference proteome</keyword>
<feature type="compositionally biased region" description="Polar residues" evidence="1">
    <location>
        <begin position="58"/>
        <end position="74"/>
    </location>
</feature>
<accession>A0ABW5RK71</accession>
<comment type="caution">
    <text evidence="4">The sequence shown here is derived from an EMBL/GenBank/DDBJ whole genome shotgun (WGS) entry which is preliminary data.</text>
</comment>
<evidence type="ECO:0000313" key="4">
    <source>
        <dbReference type="EMBL" id="MFD2675293.1"/>
    </source>
</evidence>
<feature type="transmembrane region" description="Helical" evidence="2">
    <location>
        <begin position="356"/>
        <end position="378"/>
    </location>
</feature>
<feature type="compositionally biased region" description="Pro residues" evidence="1">
    <location>
        <begin position="24"/>
        <end position="54"/>
    </location>
</feature>